<keyword evidence="3" id="KW-0819">tRNA processing</keyword>
<dbReference type="OMA" id="NMIGIEG"/>
<reference evidence="5 6" key="1">
    <citation type="journal article" date="2009" name="Nature">
        <title>Evolution of pathogenicity and sexual reproduction in eight Candida genomes.</title>
        <authorList>
            <person name="Butler G."/>
            <person name="Rasmussen M.D."/>
            <person name="Lin M.F."/>
            <person name="Santos M.A."/>
            <person name="Sakthikumar S."/>
            <person name="Munro C.A."/>
            <person name="Rheinbay E."/>
            <person name="Grabherr M."/>
            <person name="Forche A."/>
            <person name="Reedy J.L."/>
            <person name="Agrafioti I."/>
            <person name="Arnaud M.B."/>
            <person name="Bates S."/>
            <person name="Brown A.J."/>
            <person name="Brunke S."/>
            <person name="Costanzo M.C."/>
            <person name="Fitzpatrick D.A."/>
            <person name="de Groot P.W."/>
            <person name="Harris D."/>
            <person name="Hoyer L.L."/>
            <person name="Hube B."/>
            <person name="Klis F.M."/>
            <person name="Kodira C."/>
            <person name="Lennard N."/>
            <person name="Logue M.E."/>
            <person name="Martin R."/>
            <person name="Neiman A.M."/>
            <person name="Nikolaou E."/>
            <person name="Quail M.A."/>
            <person name="Quinn J."/>
            <person name="Santos M.C."/>
            <person name="Schmitzberger F.F."/>
            <person name="Sherlock G."/>
            <person name="Shah P."/>
            <person name="Silverstein K.A."/>
            <person name="Skrzypek M.S."/>
            <person name="Soll D."/>
            <person name="Staggs R."/>
            <person name="Stansfield I."/>
            <person name="Stumpf M.P."/>
            <person name="Sudbery P.E."/>
            <person name="Srikantha T."/>
            <person name="Zeng Q."/>
            <person name="Berman J."/>
            <person name="Berriman M."/>
            <person name="Heitman J."/>
            <person name="Gow N.A."/>
            <person name="Lorenz M.C."/>
            <person name="Birren B.W."/>
            <person name="Kellis M."/>
            <person name="Cuomo C.A."/>
        </authorList>
    </citation>
    <scope>NUCLEOTIDE SEQUENCE [LARGE SCALE GENOMIC DNA]</scope>
    <source>
        <strain evidence="6">ATCC 6260 / CBS 566 / DSM 6381 / JCM 1539 / NBRC 10279 / NRRL Y-324</strain>
    </source>
</reference>
<dbReference type="FunCoup" id="A5DJR4">
    <property type="interactions" value="234"/>
</dbReference>
<dbReference type="GO" id="GO:0005634">
    <property type="term" value="C:nucleus"/>
    <property type="evidence" value="ECO:0007669"/>
    <property type="project" value="UniProtKB-SubCell"/>
</dbReference>
<dbReference type="InterPro" id="IPR036980">
    <property type="entry name" value="RNase_P/MRP_Rpp29_sf"/>
</dbReference>
<protein>
    <recommendedName>
        <fullName evidence="3">Ribonuclease P protein subunit</fullName>
    </recommendedName>
</protein>
<evidence type="ECO:0000256" key="4">
    <source>
        <dbReference type="SAM" id="MobiDB-lite"/>
    </source>
</evidence>
<accession>A5DJR4</accession>
<proteinExistence type="inferred from homology"/>
<evidence type="ECO:0000256" key="2">
    <source>
        <dbReference type="ARBA" id="ARBA00006181"/>
    </source>
</evidence>
<feature type="compositionally biased region" description="Polar residues" evidence="4">
    <location>
        <begin position="48"/>
        <end position="59"/>
    </location>
</feature>
<evidence type="ECO:0000313" key="6">
    <source>
        <dbReference type="Proteomes" id="UP000001997"/>
    </source>
</evidence>
<keyword evidence="6" id="KW-1185">Reference proteome</keyword>
<dbReference type="eggNOG" id="KOG4046">
    <property type="taxonomic scope" value="Eukaryota"/>
</dbReference>
<dbReference type="VEuPathDB" id="FungiDB:PGUG_03515"/>
<dbReference type="Pfam" id="PF01868">
    <property type="entry name" value="RNase_P-MRP_p29"/>
    <property type="match status" value="1"/>
</dbReference>
<evidence type="ECO:0000313" key="5">
    <source>
        <dbReference type="EMBL" id="EDK39417.2"/>
    </source>
</evidence>
<dbReference type="GO" id="GO:0030677">
    <property type="term" value="C:ribonuclease P complex"/>
    <property type="evidence" value="ECO:0007669"/>
    <property type="project" value="InterPro"/>
</dbReference>
<sequence>MNRKDPLERHLLTRCYDSESRIQELLSSRYSVSGDQKPSLVLLPTGMASDSNRPSLNTRSKTRSMDAIRKQKTRYVVRDYVKTTLNNQKKLVKKIQAHNRRYKNVDEAKRKTFPIKKMIEKYSIPQYSDFVAMNNMWQDYIQTLLFPNPDSSTLPGIGTMLPKLATADYHGCLLTVIDSSNKLLKGVRGIVVLDTQHTFILVVPQNEDAKDGNDHKTSFSPTEQVGGLRAIAKKGSLFGFDVLIPKDNEEECLGFTIAGTRFEFRSPDRAARKFKNHKVNDLI</sequence>
<dbReference type="KEGG" id="pgu:PGUG_03515"/>
<dbReference type="EMBL" id="CH408158">
    <property type="protein sequence ID" value="EDK39417.2"/>
    <property type="molecule type" value="Genomic_DNA"/>
</dbReference>
<evidence type="ECO:0000256" key="3">
    <source>
        <dbReference type="PIRNR" id="PIRNR027081"/>
    </source>
</evidence>
<dbReference type="PIRSF" id="PIRSF027081">
    <property type="entry name" value="RNase_P/MRP_p29_subunit"/>
    <property type="match status" value="1"/>
</dbReference>
<dbReference type="GeneID" id="5126374"/>
<dbReference type="OrthoDB" id="124041at2759"/>
<dbReference type="InterPro" id="IPR002730">
    <property type="entry name" value="Rpp29/RNP1"/>
</dbReference>
<dbReference type="PANTHER" id="PTHR13348">
    <property type="entry name" value="RIBONUCLEASE P SUBUNIT P29"/>
    <property type="match status" value="1"/>
</dbReference>
<dbReference type="AlphaFoldDB" id="A5DJR4"/>
<dbReference type="InterPro" id="IPR023534">
    <property type="entry name" value="Rof/RNase_P-like"/>
</dbReference>
<dbReference type="InterPro" id="IPR016848">
    <property type="entry name" value="RNase_P/MRP_Rpp29-subunit"/>
</dbReference>
<dbReference type="SUPFAM" id="SSF101744">
    <property type="entry name" value="Rof/RNase P subunit-like"/>
    <property type="match status" value="1"/>
</dbReference>
<organism evidence="5 6">
    <name type="scientific">Meyerozyma guilliermondii (strain ATCC 6260 / CBS 566 / DSM 6381 / JCM 1539 / NBRC 10279 / NRRL Y-324)</name>
    <name type="common">Yeast</name>
    <name type="synonym">Candida guilliermondii</name>
    <dbReference type="NCBI Taxonomy" id="294746"/>
    <lineage>
        <taxon>Eukaryota</taxon>
        <taxon>Fungi</taxon>
        <taxon>Dikarya</taxon>
        <taxon>Ascomycota</taxon>
        <taxon>Saccharomycotina</taxon>
        <taxon>Pichiomycetes</taxon>
        <taxon>Debaryomycetaceae</taxon>
        <taxon>Meyerozyma</taxon>
    </lineage>
</organism>
<gene>
    <name evidence="5" type="ORF">PGUG_03515</name>
</gene>
<dbReference type="Gene3D" id="2.30.30.210">
    <property type="entry name" value="Ribonuclease P/MRP, subunit p29"/>
    <property type="match status" value="1"/>
</dbReference>
<dbReference type="GO" id="GO:0000172">
    <property type="term" value="C:ribonuclease MRP complex"/>
    <property type="evidence" value="ECO:0007669"/>
    <property type="project" value="InterPro"/>
</dbReference>
<dbReference type="Proteomes" id="UP000001997">
    <property type="component" value="Unassembled WGS sequence"/>
</dbReference>
<feature type="region of interest" description="Disordered" evidence="4">
    <location>
        <begin position="45"/>
        <end position="65"/>
    </location>
</feature>
<name>A5DJR4_PICGU</name>
<dbReference type="InParanoid" id="A5DJR4"/>
<evidence type="ECO:0000256" key="1">
    <source>
        <dbReference type="ARBA" id="ARBA00004123"/>
    </source>
</evidence>
<comment type="subcellular location">
    <subcellularLocation>
        <location evidence="1">Nucleus</location>
    </subcellularLocation>
</comment>
<dbReference type="HOGENOM" id="CLU_080488_0_0_1"/>
<dbReference type="GO" id="GO:0006364">
    <property type="term" value="P:rRNA processing"/>
    <property type="evidence" value="ECO:0007669"/>
    <property type="project" value="TreeGrafter"/>
</dbReference>
<dbReference type="GO" id="GO:0033204">
    <property type="term" value="F:ribonuclease P RNA binding"/>
    <property type="evidence" value="ECO:0007669"/>
    <property type="project" value="InterPro"/>
</dbReference>
<dbReference type="SMART" id="SM00538">
    <property type="entry name" value="POP4"/>
    <property type="match status" value="1"/>
</dbReference>
<dbReference type="STRING" id="294746.A5DJR4"/>
<dbReference type="PANTHER" id="PTHR13348:SF0">
    <property type="entry name" value="RIBONUCLEASE P PROTEIN SUBUNIT P29"/>
    <property type="match status" value="1"/>
</dbReference>
<keyword evidence="3" id="KW-0539">Nucleus</keyword>
<dbReference type="RefSeq" id="XP_001484134.2">
    <property type="nucleotide sequence ID" value="XM_001484084.1"/>
</dbReference>
<dbReference type="GO" id="GO:0001682">
    <property type="term" value="P:tRNA 5'-leader removal"/>
    <property type="evidence" value="ECO:0007669"/>
    <property type="project" value="InterPro"/>
</dbReference>
<comment type="similarity">
    <text evidence="2">Belongs to the eukaryotic/archaeal RNase P protein component 1 family.</text>
</comment>